<dbReference type="EMBL" id="JAELUQ010000014">
    <property type="protein sequence ID" value="KAG7403662.1"/>
    <property type="molecule type" value="Genomic_DNA"/>
</dbReference>
<proteinExistence type="predicted"/>
<gene>
    <name evidence="1" type="ORF">Forpe1208_v016316</name>
</gene>
<accession>A0A8J5NHN9</accession>
<evidence type="ECO:0000313" key="2">
    <source>
        <dbReference type="Proteomes" id="UP000694050"/>
    </source>
</evidence>
<reference evidence="1" key="1">
    <citation type="submission" date="2021-04" db="EMBL/GenBank/DDBJ databases">
        <title>First draft genome resource for Brassicaceae pathogens Fusarium oxysporum f. sp. raphani and Fusarium oxysporum f. sp. rapae.</title>
        <authorList>
            <person name="Asai S."/>
        </authorList>
    </citation>
    <scope>NUCLEOTIDE SEQUENCE</scope>
    <source>
        <strain evidence="1">Tf1208</strain>
    </source>
</reference>
<evidence type="ECO:0000313" key="1">
    <source>
        <dbReference type="EMBL" id="KAG7403662.1"/>
    </source>
</evidence>
<organism evidence="1 2">
    <name type="scientific">Fusarium oxysporum f. sp. rapae</name>
    <dbReference type="NCBI Taxonomy" id="485398"/>
    <lineage>
        <taxon>Eukaryota</taxon>
        <taxon>Fungi</taxon>
        <taxon>Dikarya</taxon>
        <taxon>Ascomycota</taxon>
        <taxon>Pezizomycotina</taxon>
        <taxon>Sordariomycetes</taxon>
        <taxon>Hypocreomycetidae</taxon>
        <taxon>Hypocreales</taxon>
        <taxon>Nectriaceae</taxon>
        <taxon>Fusarium</taxon>
        <taxon>Fusarium oxysporum species complex</taxon>
    </lineage>
</organism>
<name>A0A8J5NHN9_FUSOX</name>
<dbReference type="Proteomes" id="UP000694050">
    <property type="component" value="Unassembled WGS sequence"/>
</dbReference>
<protein>
    <submittedName>
        <fullName evidence="1">Uncharacterized protein</fullName>
    </submittedName>
</protein>
<comment type="caution">
    <text evidence="1">The sequence shown here is derived from an EMBL/GenBank/DDBJ whole genome shotgun (WGS) entry which is preliminary data.</text>
</comment>
<dbReference type="AlphaFoldDB" id="A0A8J5NHN9"/>
<sequence>MRFGGYIHVGDLLDRDRITNASSSTLISIVLDATEPSARHRSSLNSRIPALDALPFPRDIHLITLALLSTRRLFESACLETNEQLSRHPFREAPVWFEWDLDVLYRWPDKAVHIVDRVVERVEEFGGDIGAEDVCVHLVGGVCY</sequence>